<keyword evidence="7" id="KW-0804">Transcription</keyword>
<dbReference type="Proteomes" id="UP000015455">
    <property type="component" value="Unassembled WGS sequence"/>
</dbReference>
<dbReference type="InterPro" id="IPR050397">
    <property type="entry name" value="Env_Response_Regulators"/>
</dbReference>
<reference evidence="9 10" key="1">
    <citation type="submission" date="2013-06" db="EMBL/GenBank/DDBJ databases">
        <title>Draft genome sequence of Thauera terpenica.</title>
        <authorList>
            <person name="Liu B."/>
            <person name="Frostegard A.H."/>
            <person name="Shapleigh J.P."/>
        </authorList>
    </citation>
    <scope>NUCLEOTIDE SEQUENCE [LARGE SCALE GENOMIC DNA]</scope>
    <source>
        <strain evidence="9 10">58Eu</strain>
    </source>
</reference>
<dbReference type="AlphaFoldDB" id="T0AU70"/>
<dbReference type="Pfam" id="PF00027">
    <property type="entry name" value="cNMP_binding"/>
    <property type="match status" value="1"/>
</dbReference>
<dbReference type="InterPro" id="IPR036388">
    <property type="entry name" value="WH-like_DNA-bd_sf"/>
</dbReference>
<dbReference type="InterPro" id="IPR042295">
    <property type="entry name" value="NarX-like_N_sf"/>
</dbReference>
<keyword evidence="5" id="KW-0238">DNA-binding</keyword>
<name>T0AU70_9RHOO</name>
<proteinExistence type="predicted"/>
<dbReference type="PROSITE" id="PS51063">
    <property type="entry name" value="HTH_CRP_2"/>
    <property type="match status" value="1"/>
</dbReference>
<dbReference type="Pfam" id="PF13675">
    <property type="entry name" value="PilJ"/>
    <property type="match status" value="1"/>
</dbReference>
<dbReference type="GO" id="GO:0016020">
    <property type="term" value="C:membrane"/>
    <property type="evidence" value="ECO:0007669"/>
    <property type="project" value="UniProtKB-SubCell"/>
</dbReference>
<dbReference type="Gene3D" id="1.10.10.10">
    <property type="entry name" value="Winged helix-like DNA-binding domain superfamily/Winged helix DNA-binding domain"/>
    <property type="match status" value="1"/>
</dbReference>
<dbReference type="EMBL" id="ATJV01000045">
    <property type="protein sequence ID" value="EPZ16389.1"/>
    <property type="molecule type" value="Genomic_DNA"/>
</dbReference>
<dbReference type="InterPro" id="IPR014710">
    <property type="entry name" value="RmlC-like_jellyroll"/>
</dbReference>
<dbReference type="SMART" id="SM00419">
    <property type="entry name" value="HTH_CRP"/>
    <property type="match status" value="1"/>
</dbReference>
<evidence type="ECO:0000256" key="6">
    <source>
        <dbReference type="ARBA" id="ARBA00023136"/>
    </source>
</evidence>
<comment type="subcellular location">
    <subcellularLocation>
        <location evidence="1">Membrane</location>
        <topology evidence="1">Multi-pass membrane protein</topology>
    </subcellularLocation>
</comment>
<feature type="domain" description="HTH crp-type" evidence="8">
    <location>
        <begin position="142"/>
        <end position="214"/>
    </location>
</feature>
<dbReference type="GO" id="GO:0003700">
    <property type="term" value="F:DNA-binding transcription factor activity"/>
    <property type="evidence" value="ECO:0007669"/>
    <property type="project" value="TreeGrafter"/>
</dbReference>
<dbReference type="InterPro" id="IPR000595">
    <property type="entry name" value="cNMP-bd_dom"/>
</dbReference>
<dbReference type="eggNOG" id="COG0664">
    <property type="taxonomic scope" value="Bacteria"/>
</dbReference>
<dbReference type="InterPro" id="IPR036390">
    <property type="entry name" value="WH_DNA-bd_sf"/>
</dbReference>
<evidence type="ECO:0000313" key="10">
    <source>
        <dbReference type="Proteomes" id="UP000015455"/>
    </source>
</evidence>
<dbReference type="InterPro" id="IPR012318">
    <property type="entry name" value="HTH_CRP"/>
</dbReference>
<dbReference type="Pfam" id="PF13545">
    <property type="entry name" value="HTH_Crp_2"/>
    <property type="match status" value="1"/>
</dbReference>
<comment type="caution">
    <text evidence="9">The sequence shown here is derived from an EMBL/GenBank/DDBJ whole genome shotgun (WGS) entry which is preliminary data.</text>
</comment>
<dbReference type="STRING" id="1348657.M622_12600"/>
<evidence type="ECO:0000256" key="4">
    <source>
        <dbReference type="ARBA" id="ARBA00023015"/>
    </source>
</evidence>
<keyword evidence="6" id="KW-0472">Membrane</keyword>
<evidence type="ECO:0000259" key="8">
    <source>
        <dbReference type="PROSITE" id="PS51063"/>
    </source>
</evidence>
<dbReference type="GO" id="GO:0005829">
    <property type="term" value="C:cytosol"/>
    <property type="evidence" value="ECO:0007669"/>
    <property type="project" value="TreeGrafter"/>
</dbReference>
<dbReference type="SMART" id="SM00100">
    <property type="entry name" value="cNMP"/>
    <property type="match status" value="1"/>
</dbReference>
<evidence type="ECO:0000256" key="1">
    <source>
        <dbReference type="ARBA" id="ARBA00004141"/>
    </source>
</evidence>
<dbReference type="SUPFAM" id="SSF46785">
    <property type="entry name" value="Winged helix' DNA-binding domain"/>
    <property type="match status" value="1"/>
</dbReference>
<evidence type="ECO:0000256" key="2">
    <source>
        <dbReference type="ARBA" id="ARBA00022692"/>
    </source>
</evidence>
<sequence length="482" mass="52864">MITAEPLFSGLPRTLVDELAAASRVLELPAQGVLYGADEPIREAFVLATGSAMREHVLPGGSTKVLEIAQAPRVLGLGELFGATHYRASCRVITHSIVAAIDIRRLRAVAEQDRKLSWRILQALARRQCAIEFDVTGHHSSSTGAQRILDYLLEQLGEEVGLAGETTLVFSASKKIIAARIGMTPESFSRSLRQLSDQGLVVVEGRKVHIQHAALLDTGIGDSSRRLRFARKARLKSEPPRMGITPGALVNLCGRFRVLSQRMAVAWAMLAAEVSAERAAVRLRALVVELERGLTRLGTLDLPASLALHRHALTSAWPDFQAALAEEGAAPARAEWVLNASEALFEAADRLTRAAGQLFALPEVHYVNVAGRNRMLSQRIAKLFLLRDWVGQPEGIQGEITAAVEEFERNLQELSQDGRNLPELSAQLQEVGRQWQQFMSTLTPEISHTRPGQQIRAVVAEADRLLRHVDTAVKLYERLTSG</sequence>
<dbReference type="GO" id="GO:0003677">
    <property type="term" value="F:DNA binding"/>
    <property type="evidence" value="ECO:0007669"/>
    <property type="project" value="UniProtKB-KW"/>
</dbReference>
<dbReference type="SUPFAM" id="SSF51206">
    <property type="entry name" value="cAMP-binding domain-like"/>
    <property type="match status" value="1"/>
</dbReference>
<accession>T0AU70</accession>
<protein>
    <recommendedName>
        <fullName evidence="8">HTH crp-type domain-containing protein</fullName>
    </recommendedName>
</protein>
<evidence type="ECO:0000313" key="9">
    <source>
        <dbReference type="EMBL" id="EPZ16389.1"/>
    </source>
</evidence>
<organism evidence="9 10">
    <name type="scientific">Thauera terpenica 58Eu</name>
    <dbReference type="NCBI Taxonomy" id="1348657"/>
    <lineage>
        <taxon>Bacteria</taxon>
        <taxon>Pseudomonadati</taxon>
        <taxon>Pseudomonadota</taxon>
        <taxon>Betaproteobacteria</taxon>
        <taxon>Rhodocyclales</taxon>
        <taxon>Zoogloeaceae</taxon>
        <taxon>Thauera</taxon>
    </lineage>
</organism>
<gene>
    <name evidence="9" type="ORF">M622_12600</name>
</gene>
<dbReference type="Gene3D" id="2.60.120.10">
    <property type="entry name" value="Jelly Rolls"/>
    <property type="match status" value="1"/>
</dbReference>
<dbReference type="InterPro" id="IPR018490">
    <property type="entry name" value="cNMP-bd_dom_sf"/>
</dbReference>
<evidence type="ECO:0000256" key="5">
    <source>
        <dbReference type="ARBA" id="ARBA00023125"/>
    </source>
</evidence>
<keyword evidence="2" id="KW-0812">Transmembrane</keyword>
<dbReference type="PATRIC" id="fig|1348657.5.peg.1060"/>
<evidence type="ECO:0000256" key="7">
    <source>
        <dbReference type="ARBA" id="ARBA00023163"/>
    </source>
</evidence>
<keyword evidence="10" id="KW-1185">Reference proteome</keyword>
<dbReference type="PANTHER" id="PTHR24567">
    <property type="entry name" value="CRP FAMILY TRANSCRIPTIONAL REGULATORY PROTEIN"/>
    <property type="match status" value="1"/>
</dbReference>
<dbReference type="PANTHER" id="PTHR24567:SF28">
    <property type="entry name" value="LISTERIOLYSIN REGULATORY PROTEIN"/>
    <property type="match status" value="1"/>
</dbReference>
<evidence type="ECO:0000256" key="3">
    <source>
        <dbReference type="ARBA" id="ARBA00022989"/>
    </source>
</evidence>
<dbReference type="Gene3D" id="1.20.120.960">
    <property type="entry name" value="Histidine kinase NarX, sensor domain"/>
    <property type="match status" value="1"/>
</dbReference>
<keyword evidence="3" id="KW-1133">Transmembrane helix</keyword>
<keyword evidence="4" id="KW-0805">Transcription regulation</keyword>
<dbReference type="InterPro" id="IPR029095">
    <property type="entry name" value="NarX-like_N"/>
</dbReference>